<dbReference type="EMBL" id="JASSZA010000001">
    <property type="protein sequence ID" value="KAK2119158.1"/>
    <property type="molecule type" value="Genomic_DNA"/>
</dbReference>
<organism evidence="1 2">
    <name type="scientific">Saguinus oedipus</name>
    <name type="common">Cotton-top tamarin</name>
    <name type="synonym">Oedipomidas oedipus</name>
    <dbReference type="NCBI Taxonomy" id="9490"/>
    <lineage>
        <taxon>Eukaryota</taxon>
        <taxon>Metazoa</taxon>
        <taxon>Chordata</taxon>
        <taxon>Craniata</taxon>
        <taxon>Vertebrata</taxon>
        <taxon>Euteleostomi</taxon>
        <taxon>Mammalia</taxon>
        <taxon>Eutheria</taxon>
        <taxon>Euarchontoglires</taxon>
        <taxon>Primates</taxon>
        <taxon>Haplorrhini</taxon>
        <taxon>Platyrrhini</taxon>
        <taxon>Cebidae</taxon>
        <taxon>Callitrichinae</taxon>
        <taxon>Saguinus</taxon>
    </lineage>
</organism>
<sequence length="103" mass="11764">MAAIGTPEGSPPDISTSFFRKALGWPLRLPRDLCNWMQGLLQASGLHVRDNAYNYCYMYELLSLGLLLLWVFSEVLAAVYRESEGSLESIHNWVLRCFPVKLR</sequence>
<dbReference type="Proteomes" id="UP001266305">
    <property type="component" value="Unassembled WGS sequence"/>
</dbReference>
<comment type="caution">
    <text evidence="1">The sequence shown here is derived from an EMBL/GenBank/DDBJ whole genome shotgun (WGS) entry which is preliminary data.</text>
</comment>
<keyword evidence="2" id="KW-1185">Reference proteome</keyword>
<gene>
    <name evidence="1" type="ORF">P7K49_000544</name>
</gene>
<name>A0ABQ9WBY5_SAGOE</name>
<evidence type="ECO:0000313" key="1">
    <source>
        <dbReference type="EMBL" id="KAK2119158.1"/>
    </source>
</evidence>
<accession>A0ABQ9WBY5</accession>
<proteinExistence type="predicted"/>
<evidence type="ECO:0000313" key="2">
    <source>
        <dbReference type="Proteomes" id="UP001266305"/>
    </source>
</evidence>
<reference evidence="1 2" key="1">
    <citation type="submission" date="2023-05" db="EMBL/GenBank/DDBJ databases">
        <title>B98-5 Cell Line De Novo Hybrid Assembly: An Optical Mapping Approach.</title>
        <authorList>
            <person name="Kananen K."/>
            <person name="Auerbach J.A."/>
            <person name="Kautto E."/>
            <person name="Blachly J.S."/>
        </authorList>
    </citation>
    <scope>NUCLEOTIDE SEQUENCE [LARGE SCALE GENOMIC DNA]</scope>
    <source>
        <strain evidence="1">B95-8</strain>
        <tissue evidence="1">Cell line</tissue>
    </source>
</reference>
<protein>
    <submittedName>
        <fullName evidence="1">Uncharacterized protein</fullName>
    </submittedName>
</protein>